<reference evidence="2" key="1">
    <citation type="submission" date="2018-09" db="EMBL/GenBank/DDBJ databases">
        <title>Complete Genome Sequencing of Sulfolobus sp. JCM 16834.</title>
        <authorList>
            <person name="Kato S."/>
            <person name="Itoh T."/>
            <person name="Ohkuma M."/>
        </authorList>
    </citation>
    <scope>NUCLEOTIDE SEQUENCE [LARGE SCALE GENOMIC DNA]</scope>
    <source>
        <strain evidence="2">IC-007</strain>
    </source>
</reference>
<protein>
    <recommendedName>
        <fullName evidence="3">PD-(D/E)XK endonuclease-like domain-containing protein</fullName>
    </recommendedName>
</protein>
<name>A0A510E174_9CREN</name>
<dbReference type="RefSeq" id="WP_149564630.1">
    <property type="nucleotide sequence ID" value="NZ_AP018930.1"/>
</dbReference>
<dbReference type="GeneID" id="41716900"/>
<evidence type="ECO:0008006" key="3">
    <source>
        <dbReference type="Google" id="ProtNLM"/>
    </source>
</evidence>
<sequence length="242" mass="27703">MKISNLLEVYEVDFITNLKLEIPWRNSSLTSCSTGNLTSVNRTYTVKELVNLILNVHETPHETYSVEHAAIPLIEEILGRGRRHERLQVTLPLHGQETTVAGKPDLIIEKGDFNVVVEHKGIHLEMSEREFQTKSRYRWWWESVIPSRSFERHALQSLIYGSMESCLRKVPTVPVIAYTPYKMVDSKAEIYAVVVVYPSTSFSPSSYLLYSMPSPFGNVRMEWLSPEGYLVSILEEVRGRAG</sequence>
<evidence type="ECO:0000313" key="1">
    <source>
        <dbReference type="EMBL" id="BBG25920.1"/>
    </source>
</evidence>
<dbReference type="AlphaFoldDB" id="A0A510E174"/>
<accession>A0A510E174</accession>
<dbReference type="Proteomes" id="UP000325030">
    <property type="component" value="Chromosome"/>
</dbReference>
<dbReference type="EMBL" id="AP018930">
    <property type="protein sequence ID" value="BBG25920.1"/>
    <property type="molecule type" value="Genomic_DNA"/>
</dbReference>
<evidence type="ECO:0000313" key="2">
    <source>
        <dbReference type="Proteomes" id="UP000325030"/>
    </source>
</evidence>
<organism evidence="1 2">
    <name type="scientific">Sulfuracidifex tepidarius</name>
    <dbReference type="NCBI Taxonomy" id="1294262"/>
    <lineage>
        <taxon>Archaea</taxon>
        <taxon>Thermoproteota</taxon>
        <taxon>Thermoprotei</taxon>
        <taxon>Sulfolobales</taxon>
        <taxon>Sulfolobaceae</taxon>
        <taxon>Sulfuracidifex</taxon>
    </lineage>
</organism>
<proteinExistence type="predicted"/>
<gene>
    <name evidence="1" type="ORF">IC007_0425</name>
</gene>